<dbReference type="Pfam" id="PF00676">
    <property type="entry name" value="E1_dh"/>
    <property type="match status" value="1"/>
</dbReference>
<dbReference type="NCBIfam" id="NF008907">
    <property type="entry name" value="PRK12270.1"/>
    <property type="match status" value="1"/>
</dbReference>
<dbReference type="SMART" id="SM00861">
    <property type="entry name" value="Transket_pyr"/>
    <property type="match status" value="1"/>
</dbReference>
<keyword evidence="4" id="KW-0560">Oxidoreductase</keyword>
<dbReference type="Pfam" id="PF16870">
    <property type="entry name" value="OxoGdeHyase_C"/>
    <property type="match status" value="1"/>
</dbReference>
<evidence type="ECO:0000259" key="6">
    <source>
        <dbReference type="SMART" id="SM00861"/>
    </source>
</evidence>
<gene>
    <name evidence="7" type="ORF">LSTR_LSTR008200</name>
</gene>
<dbReference type="Gene3D" id="3.40.50.11610">
    <property type="entry name" value="Multifunctional 2-oxoglutarate metabolism enzyme, C-terminal domain"/>
    <property type="match status" value="1"/>
</dbReference>
<dbReference type="InterPro" id="IPR029061">
    <property type="entry name" value="THDP-binding"/>
</dbReference>
<dbReference type="Proteomes" id="UP000291343">
    <property type="component" value="Unassembled WGS sequence"/>
</dbReference>
<dbReference type="SUPFAM" id="SSF52518">
    <property type="entry name" value="Thiamin diphosphate-binding fold (THDP-binding)"/>
    <property type="match status" value="2"/>
</dbReference>
<dbReference type="CDD" id="cd02016">
    <property type="entry name" value="TPP_E1_OGDC_like"/>
    <property type="match status" value="1"/>
</dbReference>
<evidence type="ECO:0000313" key="7">
    <source>
        <dbReference type="EMBL" id="RZF33554.1"/>
    </source>
</evidence>
<dbReference type="AlphaFoldDB" id="A0A482WJ72"/>
<dbReference type="Gene3D" id="1.10.287.1150">
    <property type="entry name" value="TPP helical domain"/>
    <property type="match status" value="1"/>
</dbReference>
<dbReference type="InterPro" id="IPR042179">
    <property type="entry name" value="KGD_C_sf"/>
</dbReference>
<dbReference type="GO" id="GO:0045252">
    <property type="term" value="C:oxoglutarate dehydrogenase complex"/>
    <property type="evidence" value="ECO:0007669"/>
    <property type="project" value="TreeGrafter"/>
</dbReference>
<dbReference type="GO" id="GO:0030976">
    <property type="term" value="F:thiamine pyrophosphate binding"/>
    <property type="evidence" value="ECO:0007669"/>
    <property type="project" value="InterPro"/>
</dbReference>
<dbReference type="InterPro" id="IPR001017">
    <property type="entry name" value="DH_E1"/>
</dbReference>
<accession>A0A482WJ72</accession>
<dbReference type="GO" id="GO:0006099">
    <property type="term" value="P:tricarboxylic acid cycle"/>
    <property type="evidence" value="ECO:0007669"/>
    <property type="project" value="TreeGrafter"/>
</dbReference>
<dbReference type="SMR" id="A0A482WJ72"/>
<dbReference type="GO" id="GO:0004591">
    <property type="term" value="F:oxoglutarate dehydrogenase (succinyl-transferring) activity"/>
    <property type="evidence" value="ECO:0007669"/>
    <property type="project" value="TreeGrafter"/>
</dbReference>
<dbReference type="NCBIfam" id="NF006914">
    <property type="entry name" value="PRK09404.1"/>
    <property type="match status" value="1"/>
</dbReference>
<dbReference type="STRING" id="195883.A0A482WJ72"/>
<comment type="similarity">
    <text evidence="2">Belongs to the alpha-ketoglutarate dehydrogenase family.</text>
</comment>
<evidence type="ECO:0000256" key="5">
    <source>
        <dbReference type="ARBA" id="ARBA00023052"/>
    </source>
</evidence>
<dbReference type="InParanoid" id="A0A482WJ72"/>
<reference evidence="7 8" key="1">
    <citation type="journal article" date="2017" name="Gigascience">
        <title>Genome sequence of the small brown planthopper, Laodelphax striatellus.</title>
        <authorList>
            <person name="Zhu J."/>
            <person name="Jiang F."/>
            <person name="Wang X."/>
            <person name="Yang P."/>
            <person name="Bao Y."/>
            <person name="Zhao W."/>
            <person name="Wang W."/>
            <person name="Lu H."/>
            <person name="Wang Q."/>
            <person name="Cui N."/>
            <person name="Li J."/>
            <person name="Chen X."/>
            <person name="Luo L."/>
            <person name="Yu J."/>
            <person name="Kang L."/>
            <person name="Cui F."/>
        </authorList>
    </citation>
    <scope>NUCLEOTIDE SEQUENCE [LARGE SCALE GENOMIC DNA]</scope>
    <source>
        <strain evidence="7">Lst14</strain>
    </source>
</reference>
<dbReference type="OrthoDB" id="413077at2759"/>
<evidence type="ECO:0000256" key="4">
    <source>
        <dbReference type="ARBA" id="ARBA00023002"/>
    </source>
</evidence>
<sequence length="1042" mass="118259">MLKLSSFITKRLNFLQKFRNAKYYSQYVKEMRKFWEKDPNSVHPYWDVNFKLKQIQDTGITRVQMKTGETREKKIVSVTEQFECEYSAKEEVEVVEDSTTVARKIIKSLARASVRGIPVLFMLIYPDSNQVDEIFIFDIAIHYFGDSLTVDPVDDMHSASLEETVFVNNIIKTYQNKGHYKAKLDPLKSTLGPFVKKDLNVDNIFKKPIWIDSESTYCLPSTTYIGYDQRKSLPFEEIIKRLEYTYCNSIGVESRHVQSADQIDFIRQHMEVEKLPPPMSKEKKVRILMDLIRSVEFEKFLAKKWPSEKRFGLEGNDSFIPAMNYLIECGASLGAKSFILGIAHRGRLNTLANVVKVSPKNLFSAFQKFDVSDEVKGTGDVKYHLGTSKFISTPVSNEKIKISLLSNPSHLEAVIGLVLGKAAAEATLFGKDDRNKTWPILIHGDAALAGQGVVYECIQLSKLENYSSGGAIHIVINNQIGFTCNPKQSCSFDYPTGILKMIGAPVFHVNGDDVDAVIHCCQVAAQFRAQFQMDVGINIIGYRKNGHNETDEPRFTQPLLYKKIGAMKNVQDIYAEQLISEEVVTKEDVDRIRKDYDQELESFFVEASKEKHFDQNVWVDTPWIDSFRDKDPMMVPKTGVDREVLDKLSKVISEPPANIKTHQSLVRIFGNRAKHLKNGIVDWPCAEAFAFGSLVKEGINVRLSGQDVERGTFSHRHHIIHDQTEFSYKSVNLLDNVFDNQANYTVTNSILSEFGVLGFELGVSMESADTLVLWEAQFGDFANTAQVIIDQFIASGESKWIRQSAITLLLPHGMEGMGPEHSSARLERFLQLCNDDEADVTLNMASQMASANWLVAEPSTPANLFHLLRRQVLLNYRKPLVVITPKALLRLPACVSHIDEFTTGTMFKPYLPDPEVPPSDKVKKLIFCSGKFYYELREERDKKNLNESISIGRVEQLFPVPYSEIIEDAIKSYPNARVFWGQEEHKNMGAWSYMAPRLNNALGNKKGPVNYIGRPPSCTSANNLKAEHDKERRLVLDKAMEV</sequence>
<comment type="cofactor">
    <cofactor evidence="1">
        <name>thiamine diphosphate</name>
        <dbReference type="ChEBI" id="CHEBI:58937"/>
    </cofactor>
</comment>
<dbReference type="Gene3D" id="3.40.50.970">
    <property type="match status" value="1"/>
</dbReference>
<dbReference type="Pfam" id="PF02779">
    <property type="entry name" value="Transket_pyr"/>
    <property type="match status" value="1"/>
</dbReference>
<evidence type="ECO:0000256" key="1">
    <source>
        <dbReference type="ARBA" id="ARBA00001964"/>
    </source>
</evidence>
<proteinExistence type="inferred from homology"/>
<comment type="caution">
    <text evidence="7">The sequence shown here is derived from an EMBL/GenBank/DDBJ whole genome shotgun (WGS) entry which is preliminary data.</text>
</comment>
<organism evidence="7 8">
    <name type="scientific">Laodelphax striatellus</name>
    <name type="common">Small brown planthopper</name>
    <name type="synonym">Delphax striatella</name>
    <dbReference type="NCBI Taxonomy" id="195883"/>
    <lineage>
        <taxon>Eukaryota</taxon>
        <taxon>Metazoa</taxon>
        <taxon>Ecdysozoa</taxon>
        <taxon>Arthropoda</taxon>
        <taxon>Hexapoda</taxon>
        <taxon>Insecta</taxon>
        <taxon>Pterygota</taxon>
        <taxon>Neoptera</taxon>
        <taxon>Paraneoptera</taxon>
        <taxon>Hemiptera</taxon>
        <taxon>Auchenorrhyncha</taxon>
        <taxon>Fulgoroidea</taxon>
        <taxon>Delphacidae</taxon>
        <taxon>Criomorphinae</taxon>
        <taxon>Laodelphax</taxon>
    </lineage>
</organism>
<keyword evidence="8" id="KW-1185">Reference proteome</keyword>
<dbReference type="InterPro" id="IPR011603">
    <property type="entry name" value="2oxoglutarate_DH_E1"/>
</dbReference>
<keyword evidence="3" id="KW-0809">Transit peptide</keyword>
<evidence type="ECO:0000256" key="2">
    <source>
        <dbReference type="ARBA" id="ARBA00006936"/>
    </source>
</evidence>
<dbReference type="GO" id="GO:0005739">
    <property type="term" value="C:mitochondrion"/>
    <property type="evidence" value="ECO:0007669"/>
    <property type="project" value="TreeGrafter"/>
</dbReference>
<dbReference type="Gene3D" id="3.40.50.12470">
    <property type="match status" value="1"/>
</dbReference>
<dbReference type="PIRSF" id="PIRSF000157">
    <property type="entry name" value="Oxoglu_dh_E1"/>
    <property type="match status" value="1"/>
</dbReference>
<evidence type="ECO:0000313" key="8">
    <source>
        <dbReference type="Proteomes" id="UP000291343"/>
    </source>
</evidence>
<feature type="domain" description="Transketolase-like pyrimidine-binding" evidence="6">
    <location>
        <begin position="681"/>
        <end position="891"/>
    </location>
</feature>
<protein>
    <recommendedName>
        <fullName evidence="6">Transketolase-like pyrimidine-binding domain-containing protein</fullName>
    </recommendedName>
</protein>
<dbReference type="PANTHER" id="PTHR23152:SF4">
    <property type="entry name" value="2-OXOADIPATE DEHYDROGENASE COMPLEX COMPONENT E1"/>
    <property type="match status" value="1"/>
</dbReference>
<dbReference type="InterPro" id="IPR031717">
    <property type="entry name" value="ODO-1/KGD_C"/>
</dbReference>
<dbReference type="NCBIfam" id="TIGR00239">
    <property type="entry name" value="2oxo_dh_E1"/>
    <property type="match status" value="1"/>
</dbReference>
<keyword evidence="5" id="KW-0786">Thiamine pyrophosphate</keyword>
<dbReference type="PANTHER" id="PTHR23152">
    <property type="entry name" value="2-OXOGLUTARATE DEHYDROGENASE"/>
    <property type="match status" value="1"/>
</dbReference>
<name>A0A482WJ72_LAOST</name>
<dbReference type="EMBL" id="QKKF02033706">
    <property type="protein sequence ID" value="RZF33554.1"/>
    <property type="molecule type" value="Genomic_DNA"/>
</dbReference>
<evidence type="ECO:0000256" key="3">
    <source>
        <dbReference type="ARBA" id="ARBA00022946"/>
    </source>
</evidence>
<dbReference type="InterPro" id="IPR005475">
    <property type="entry name" value="Transketolase-like_Pyr-bd"/>
</dbReference>